<protein>
    <submittedName>
        <fullName evidence="1">Uncharacterized protein</fullName>
    </submittedName>
</protein>
<comment type="caution">
    <text evidence="1">The sequence shown here is derived from an EMBL/GenBank/DDBJ whole genome shotgun (WGS) entry which is preliminary data.</text>
</comment>
<dbReference type="AlphaFoldDB" id="A0AAV4SIS9"/>
<evidence type="ECO:0000313" key="1">
    <source>
        <dbReference type="EMBL" id="GIY32442.1"/>
    </source>
</evidence>
<proteinExistence type="predicted"/>
<keyword evidence="2" id="KW-1185">Reference proteome</keyword>
<evidence type="ECO:0000313" key="2">
    <source>
        <dbReference type="Proteomes" id="UP001054945"/>
    </source>
</evidence>
<sequence length="85" mass="10100">MPIRVIDTFWWRLIDCCCSLSKTAGPTTEGTWQMRRLPMATGVPRFLIPPLLTIRQYERLLEDVLMKYRLQFPFVWTILFLFTGC</sequence>
<accession>A0AAV4SIS9</accession>
<organism evidence="1 2">
    <name type="scientific">Caerostris extrusa</name>
    <name type="common">Bark spider</name>
    <name type="synonym">Caerostris bankana</name>
    <dbReference type="NCBI Taxonomy" id="172846"/>
    <lineage>
        <taxon>Eukaryota</taxon>
        <taxon>Metazoa</taxon>
        <taxon>Ecdysozoa</taxon>
        <taxon>Arthropoda</taxon>
        <taxon>Chelicerata</taxon>
        <taxon>Arachnida</taxon>
        <taxon>Araneae</taxon>
        <taxon>Araneomorphae</taxon>
        <taxon>Entelegynae</taxon>
        <taxon>Araneoidea</taxon>
        <taxon>Araneidae</taxon>
        <taxon>Caerostris</taxon>
    </lineage>
</organism>
<reference evidence="1 2" key="1">
    <citation type="submission" date="2021-06" db="EMBL/GenBank/DDBJ databases">
        <title>Caerostris extrusa draft genome.</title>
        <authorList>
            <person name="Kono N."/>
            <person name="Arakawa K."/>
        </authorList>
    </citation>
    <scope>NUCLEOTIDE SEQUENCE [LARGE SCALE GENOMIC DNA]</scope>
</reference>
<dbReference type="EMBL" id="BPLR01009511">
    <property type="protein sequence ID" value="GIY32442.1"/>
    <property type="molecule type" value="Genomic_DNA"/>
</dbReference>
<gene>
    <name evidence="1" type="ORF">CEXT_252411</name>
</gene>
<dbReference type="Proteomes" id="UP001054945">
    <property type="component" value="Unassembled WGS sequence"/>
</dbReference>
<name>A0AAV4SIS9_CAEEX</name>